<comment type="similarity">
    <text evidence="1">Belongs to the metallo-beta-lactamase superfamily.</text>
</comment>
<feature type="domain" description="Metallo-beta-lactamase" evidence="5">
    <location>
        <begin position="56"/>
        <end position="293"/>
    </location>
</feature>
<organism evidence="6 7">
    <name type="scientific">Chaetomium strumarium</name>
    <dbReference type="NCBI Taxonomy" id="1170767"/>
    <lineage>
        <taxon>Eukaryota</taxon>
        <taxon>Fungi</taxon>
        <taxon>Dikarya</taxon>
        <taxon>Ascomycota</taxon>
        <taxon>Pezizomycotina</taxon>
        <taxon>Sordariomycetes</taxon>
        <taxon>Sordariomycetidae</taxon>
        <taxon>Sordariales</taxon>
        <taxon>Chaetomiaceae</taxon>
        <taxon>Chaetomium</taxon>
    </lineage>
</organism>
<name>A0AAJ0M550_9PEZI</name>
<dbReference type="InterPro" id="IPR036866">
    <property type="entry name" value="RibonucZ/Hydroxyglut_hydro"/>
</dbReference>
<gene>
    <name evidence="6" type="ORF">B0T15DRAFT_424088</name>
</gene>
<evidence type="ECO:0000313" key="6">
    <source>
        <dbReference type="EMBL" id="KAK3309423.1"/>
    </source>
</evidence>
<keyword evidence="3" id="KW-0378">Hydrolase</keyword>
<dbReference type="PANTHER" id="PTHR42978">
    <property type="entry name" value="QUORUM-QUENCHING LACTONASE YTNP-RELATED-RELATED"/>
    <property type="match status" value="1"/>
</dbReference>
<dbReference type="GO" id="GO:0016787">
    <property type="term" value="F:hydrolase activity"/>
    <property type="evidence" value="ECO:0007669"/>
    <property type="project" value="UniProtKB-KW"/>
</dbReference>
<dbReference type="EMBL" id="JAUDZG010000001">
    <property type="protein sequence ID" value="KAK3309423.1"/>
    <property type="molecule type" value="Genomic_DNA"/>
</dbReference>
<keyword evidence="4" id="KW-0862">Zinc</keyword>
<comment type="caution">
    <text evidence="6">The sequence shown here is derived from an EMBL/GenBank/DDBJ whole genome shotgun (WGS) entry which is preliminary data.</text>
</comment>
<protein>
    <submittedName>
        <fullName evidence="6">Beta-lactamase-like protein</fullName>
    </submittedName>
</protein>
<dbReference type="InterPro" id="IPR051013">
    <property type="entry name" value="MBL_superfamily_lactonases"/>
</dbReference>
<dbReference type="PANTHER" id="PTHR42978:SF5">
    <property type="entry name" value="METALLO-BETA-LACTAMASE DOMAIN-CONTAINING PROTEIN"/>
    <property type="match status" value="1"/>
</dbReference>
<sequence>MSESVRHSMPAPSLGIPTSPHTVDVSIINTTSSLRGIPTALTIDSPIEGHNWMACPVFAFLIQHPTLHRSVLFDLGVRKDWANLSPALLAQIKASSMTIHVERDVRDILDDAGIDADSIEAIVLSHWHFDHIGDPNRFASDIPLIVSPGFKEKMLPGYPANPQSPLLESDFANRELIELDFSGNNNNNNNNNNKKYKYKRLTIGRFPALDYFGDGSFYLLDSPGHTFGHLSALARVGGPSSFVFLGGDAFHHVAFIRPSPYLPLPGTITPDPFTSSSAVSCPGSLFEPLLAGRNRPACGPIYQPALQPPIHADVDELLRTQEKVQELDAHENILVAGAHDESLLEVLGESDMFPHGTMNAFRERGWVRLLRWRFLRDFAKAVGRDVVMGETREWEPVNK</sequence>
<evidence type="ECO:0000313" key="7">
    <source>
        <dbReference type="Proteomes" id="UP001273166"/>
    </source>
</evidence>
<dbReference type="InterPro" id="IPR001279">
    <property type="entry name" value="Metallo-B-lactamas"/>
</dbReference>
<accession>A0AAJ0M550</accession>
<dbReference type="SUPFAM" id="SSF56281">
    <property type="entry name" value="Metallo-hydrolase/oxidoreductase"/>
    <property type="match status" value="1"/>
</dbReference>
<evidence type="ECO:0000256" key="4">
    <source>
        <dbReference type="ARBA" id="ARBA00022833"/>
    </source>
</evidence>
<evidence type="ECO:0000256" key="1">
    <source>
        <dbReference type="ARBA" id="ARBA00007749"/>
    </source>
</evidence>
<dbReference type="SMART" id="SM00849">
    <property type="entry name" value="Lactamase_B"/>
    <property type="match status" value="1"/>
</dbReference>
<proteinExistence type="inferred from homology"/>
<dbReference type="Proteomes" id="UP001273166">
    <property type="component" value="Unassembled WGS sequence"/>
</dbReference>
<evidence type="ECO:0000256" key="3">
    <source>
        <dbReference type="ARBA" id="ARBA00022801"/>
    </source>
</evidence>
<dbReference type="AlphaFoldDB" id="A0AAJ0M550"/>
<dbReference type="GO" id="GO:0046872">
    <property type="term" value="F:metal ion binding"/>
    <property type="evidence" value="ECO:0007669"/>
    <property type="project" value="UniProtKB-KW"/>
</dbReference>
<dbReference type="GeneID" id="87884433"/>
<keyword evidence="7" id="KW-1185">Reference proteome</keyword>
<dbReference type="Gene3D" id="3.60.15.10">
    <property type="entry name" value="Ribonuclease Z/Hydroxyacylglutathione hydrolase-like"/>
    <property type="match status" value="1"/>
</dbReference>
<evidence type="ECO:0000259" key="5">
    <source>
        <dbReference type="SMART" id="SM00849"/>
    </source>
</evidence>
<keyword evidence="2" id="KW-0479">Metal-binding</keyword>
<reference evidence="6" key="2">
    <citation type="submission" date="2023-06" db="EMBL/GenBank/DDBJ databases">
        <authorList>
            <consortium name="Lawrence Berkeley National Laboratory"/>
            <person name="Mondo S.J."/>
            <person name="Hensen N."/>
            <person name="Bonometti L."/>
            <person name="Westerberg I."/>
            <person name="Brannstrom I.O."/>
            <person name="Guillou S."/>
            <person name="Cros-Aarteil S."/>
            <person name="Calhoun S."/>
            <person name="Haridas S."/>
            <person name="Kuo A."/>
            <person name="Pangilinan J."/>
            <person name="Riley R."/>
            <person name="Labutti K."/>
            <person name="Andreopoulos B."/>
            <person name="Lipzen A."/>
            <person name="Chen C."/>
            <person name="Yanf M."/>
            <person name="Daum C."/>
            <person name="Ng V."/>
            <person name="Clum A."/>
            <person name="Steindorff A."/>
            <person name="Ohm R."/>
            <person name="Martin F."/>
            <person name="Silar P."/>
            <person name="Natvig D."/>
            <person name="Lalanne C."/>
            <person name="Gautier V."/>
            <person name="Ament-Velasquez S.L."/>
            <person name="Kruys A."/>
            <person name="Hutchinson M.I."/>
            <person name="Powell A.J."/>
            <person name="Barry K."/>
            <person name="Miller A.N."/>
            <person name="Grigoriev I.V."/>
            <person name="Debuchy R."/>
            <person name="Gladieux P."/>
            <person name="Thoren M.H."/>
            <person name="Johannesson H."/>
        </authorList>
    </citation>
    <scope>NUCLEOTIDE SEQUENCE</scope>
    <source>
        <strain evidence="6">CBS 333.67</strain>
    </source>
</reference>
<dbReference type="RefSeq" id="XP_062725203.1">
    <property type="nucleotide sequence ID" value="XM_062865604.1"/>
</dbReference>
<dbReference type="Pfam" id="PF00753">
    <property type="entry name" value="Lactamase_B"/>
    <property type="match status" value="1"/>
</dbReference>
<dbReference type="CDD" id="cd07730">
    <property type="entry name" value="metallo-hydrolase-like_MBL-fold"/>
    <property type="match status" value="1"/>
</dbReference>
<reference evidence="6" key="1">
    <citation type="journal article" date="2023" name="Mol. Phylogenet. Evol.">
        <title>Genome-scale phylogeny and comparative genomics of the fungal order Sordariales.</title>
        <authorList>
            <person name="Hensen N."/>
            <person name="Bonometti L."/>
            <person name="Westerberg I."/>
            <person name="Brannstrom I.O."/>
            <person name="Guillou S."/>
            <person name="Cros-Aarteil S."/>
            <person name="Calhoun S."/>
            <person name="Haridas S."/>
            <person name="Kuo A."/>
            <person name="Mondo S."/>
            <person name="Pangilinan J."/>
            <person name="Riley R."/>
            <person name="LaButti K."/>
            <person name="Andreopoulos B."/>
            <person name="Lipzen A."/>
            <person name="Chen C."/>
            <person name="Yan M."/>
            <person name="Daum C."/>
            <person name="Ng V."/>
            <person name="Clum A."/>
            <person name="Steindorff A."/>
            <person name="Ohm R.A."/>
            <person name="Martin F."/>
            <person name="Silar P."/>
            <person name="Natvig D.O."/>
            <person name="Lalanne C."/>
            <person name="Gautier V."/>
            <person name="Ament-Velasquez S.L."/>
            <person name="Kruys A."/>
            <person name="Hutchinson M.I."/>
            <person name="Powell A.J."/>
            <person name="Barry K."/>
            <person name="Miller A.N."/>
            <person name="Grigoriev I.V."/>
            <person name="Debuchy R."/>
            <person name="Gladieux P."/>
            <person name="Hiltunen Thoren M."/>
            <person name="Johannesson H."/>
        </authorList>
    </citation>
    <scope>NUCLEOTIDE SEQUENCE</scope>
    <source>
        <strain evidence="6">CBS 333.67</strain>
    </source>
</reference>
<evidence type="ECO:0000256" key="2">
    <source>
        <dbReference type="ARBA" id="ARBA00022723"/>
    </source>
</evidence>